<dbReference type="PANTHER" id="PTHR12304">
    <property type="entry name" value="INOSINE-URIDINE PREFERRING NUCLEOSIDE HYDROLASE"/>
    <property type="match status" value="1"/>
</dbReference>
<dbReference type="EC" id="3.2.2.1" evidence="6"/>
<evidence type="ECO:0000259" key="5">
    <source>
        <dbReference type="Pfam" id="PF01156"/>
    </source>
</evidence>
<dbReference type="RefSeq" id="XP_013904579.1">
    <property type="nucleotide sequence ID" value="XM_014049125.1"/>
</dbReference>
<keyword evidence="2 6" id="KW-0378">Hydrolase</keyword>
<feature type="compositionally biased region" description="Basic and acidic residues" evidence="4">
    <location>
        <begin position="118"/>
        <end position="127"/>
    </location>
</feature>
<evidence type="ECO:0000256" key="3">
    <source>
        <dbReference type="ARBA" id="ARBA00023295"/>
    </source>
</evidence>
<dbReference type="InterPro" id="IPR001910">
    <property type="entry name" value="Inosine/uridine_hydrolase_dom"/>
</dbReference>
<dbReference type="InterPro" id="IPR023186">
    <property type="entry name" value="IUNH"/>
</dbReference>
<protein>
    <submittedName>
        <fullName evidence="6">Purine nucleosidase</fullName>
        <ecNumber evidence="6">3.2.2.1</ecNumber>
    </submittedName>
</protein>
<dbReference type="GO" id="GO:0006152">
    <property type="term" value="P:purine nucleoside catabolic process"/>
    <property type="evidence" value="ECO:0007669"/>
    <property type="project" value="TreeGrafter"/>
</dbReference>
<evidence type="ECO:0000313" key="7">
    <source>
        <dbReference type="Proteomes" id="UP000054498"/>
    </source>
</evidence>
<dbReference type="PANTHER" id="PTHR12304:SF59">
    <property type="entry name" value="INOSINE-URIDINE PREFERRING NUCLEOSIDE HYDROLASE FAMILY PROTEIN"/>
    <property type="match status" value="1"/>
</dbReference>
<feature type="domain" description="Inosine/uridine-preferring nucleoside hydrolase" evidence="5">
    <location>
        <begin position="23"/>
        <end position="372"/>
    </location>
</feature>
<dbReference type="SUPFAM" id="SSF53590">
    <property type="entry name" value="Nucleoside hydrolase"/>
    <property type="match status" value="1"/>
</dbReference>
<evidence type="ECO:0000256" key="1">
    <source>
        <dbReference type="ARBA" id="ARBA00009176"/>
    </source>
</evidence>
<reference evidence="6 7" key="1">
    <citation type="journal article" date="2013" name="BMC Genomics">
        <title>Reconstruction of the lipid metabolism for the microalga Monoraphidium neglectum from its genome sequence reveals characteristics suitable for biofuel production.</title>
        <authorList>
            <person name="Bogen C."/>
            <person name="Al-Dilaimi A."/>
            <person name="Albersmeier A."/>
            <person name="Wichmann J."/>
            <person name="Grundmann M."/>
            <person name="Rupp O."/>
            <person name="Lauersen K.J."/>
            <person name="Blifernez-Klassen O."/>
            <person name="Kalinowski J."/>
            <person name="Goesmann A."/>
            <person name="Mussgnug J.H."/>
            <person name="Kruse O."/>
        </authorList>
    </citation>
    <scope>NUCLEOTIDE SEQUENCE [LARGE SCALE GENOMIC DNA]</scope>
    <source>
        <strain evidence="6 7">SAG 48.87</strain>
    </source>
</reference>
<gene>
    <name evidence="6" type="ORF">MNEG_2399</name>
</gene>
<dbReference type="STRING" id="145388.A0A0D2MSQ4"/>
<dbReference type="GO" id="GO:0005829">
    <property type="term" value="C:cytosol"/>
    <property type="evidence" value="ECO:0007669"/>
    <property type="project" value="TreeGrafter"/>
</dbReference>
<name>A0A0D2MSQ4_9CHLO</name>
<organism evidence="6 7">
    <name type="scientific">Monoraphidium neglectum</name>
    <dbReference type="NCBI Taxonomy" id="145388"/>
    <lineage>
        <taxon>Eukaryota</taxon>
        <taxon>Viridiplantae</taxon>
        <taxon>Chlorophyta</taxon>
        <taxon>core chlorophytes</taxon>
        <taxon>Chlorophyceae</taxon>
        <taxon>CS clade</taxon>
        <taxon>Sphaeropleales</taxon>
        <taxon>Selenastraceae</taxon>
        <taxon>Monoraphidium</taxon>
    </lineage>
</organism>
<evidence type="ECO:0000313" key="6">
    <source>
        <dbReference type="EMBL" id="KIZ05560.1"/>
    </source>
</evidence>
<accession>A0A0D2MSQ4</accession>
<dbReference type="OrthoDB" id="432381at2759"/>
<evidence type="ECO:0000256" key="4">
    <source>
        <dbReference type="SAM" id="MobiDB-lite"/>
    </source>
</evidence>
<comment type="similarity">
    <text evidence="1">Belongs to the IUNH family.</text>
</comment>
<feature type="region of interest" description="Disordered" evidence="4">
    <location>
        <begin position="118"/>
        <end position="139"/>
    </location>
</feature>
<dbReference type="CDD" id="cd02651">
    <property type="entry name" value="nuc_hydro_IU_UC_XIUA"/>
    <property type="match status" value="1"/>
</dbReference>
<keyword evidence="7" id="KW-1185">Reference proteome</keyword>
<dbReference type="Proteomes" id="UP000054498">
    <property type="component" value="Unassembled WGS sequence"/>
</dbReference>
<dbReference type="GO" id="GO:0008477">
    <property type="term" value="F:purine nucleosidase activity"/>
    <property type="evidence" value="ECO:0007669"/>
    <property type="project" value="UniProtKB-EC"/>
</dbReference>
<dbReference type="GeneID" id="25735277"/>
<dbReference type="KEGG" id="mng:MNEG_2399"/>
<evidence type="ECO:0000256" key="2">
    <source>
        <dbReference type="ARBA" id="ARBA00022801"/>
    </source>
</evidence>
<keyword evidence="3 6" id="KW-0326">Glycosidase</keyword>
<dbReference type="EMBL" id="KK100490">
    <property type="protein sequence ID" value="KIZ05560.1"/>
    <property type="molecule type" value="Genomic_DNA"/>
</dbReference>
<dbReference type="Gene3D" id="3.90.245.10">
    <property type="entry name" value="Ribonucleoside hydrolase-like"/>
    <property type="match status" value="1"/>
</dbReference>
<dbReference type="Pfam" id="PF01156">
    <property type="entry name" value="IU_nuc_hydro"/>
    <property type="match status" value="1"/>
</dbReference>
<sequence>MDDFARSLDSLDSPGAAPRPIPVWLDCDPGHDDAMAIILAAYDPRLQLLGISTLVGKALSRHQAISKKEQQQKLLPLAQVTRNALDVLSIAGVVGVDVVQGQARPLLRPSPLLCPEIHGESGLDGQRRGRTTNAQRPPDAHAARVLLIRSPEGGPVLPHGGGQALPGKAPVVMAERIGAFLAENPRAAPVRLICTGALTNAALLLMLYPELHSSLEIVIMGGALGVGNTGPVMEFNIQTDPEAAKVVFEAGLPLTMVPIEVTHTALVTPEVLGRLLTSRPGISKFKVLIEQLLTFFAGTYREVFKFTDPPLHDPCAVAYVADPSIFEVEEMRVDIETASPLSAGQTVCDVWHQTGRPKNCRVARSMDVNAFWGIMIDALDFADIATPLR</sequence>
<dbReference type="AlphaFoldDB" id="A0A0D2MSQ4"/>
<proteinExistence type="inferred from homology"/>
<dbReference type="InterPro" id="IPR036452">
    <property type="entry name" value="Ribo_hydro-like"/>
</dbReference>